<dbReference type="Proteomes" id="UP000095283">
    <property type="component" value="Unplaced"/>
</dbReference>
<keyword evidence="1" id="KW-0812">Transmembrane</keyword>
<proteinExistence type="predicted"/>
<keyword evidence="2" id="KW-1185">Reference proteome</keyword>
<dbReference type="SUPFAM" id="SSF81321">
    <property type="entry name" value="Family A G protein-coupled receptor-like"/>
    <property type="match status" value="1"/>
</dbReference>
<feature type="transmembrane region" description="Helical" evidence="1">
    <location>
        <begin position="6"/>
        <end position="32"/>
    </location>
</feature>
<accession>A0A1I7WAK6</accession>
<dbReference type="InterPro" id="IPR047130">
    <property type="entry name" value="7TM_GPCR_Srsx_nematod"/>
</dbReference>
<feature type="transmembrane region" description="Helical" evidence="1">
    <location>
        <begin position="116"/>
        <end position="138"/>
    </location>
</feature>
<sequence>MSDTAVQIVRVCLLGSNVLGTFGNLSIIIATYRTKELRNKYGKHRIQLFGTALCICLLFPSGDSYSSPSYFLFERIEKMLQVYMILLLSIDRNFAIQFPISEHFNYRYRNMDDKPYILFSMLPGVVIASFFVVSVYSLKSLLRSHLVRFRMLALICSYFDLQRWEKWICVSNFHSEGGYAKLSRGHDRTVRIPGFQLFPTQCFRYSEHLLPPIQYA</sequence>
<dbReference type="PANTHER" id="PTHR23360">
    <property type="entry name" value="G-PROTEIN COUPLED RECEPTORS FAMILY 1 PROFILE DOMAIN-CONTAINING PROTEIN-RELATED"/>
    <property type="match status" value="1"/>
</dbReference>
<dbReference type="PANTHER" id="PTHR23360:SF37">
    <property type="entry name" value="G-PROTEIN COUPLED RECEPTORS FAMILY 1 PROFILE DOMAIN-CONTAINING PROTEIN"/>
    <property type="match status" value="1"/>
</dbReference>
<evidence type="ECO:0000256" key="1">
    <source>
        <dbReference type="SAM" id="Phobius"/>
    </source>
</evidence>
<keyword evidence="1" id="KW-0472">Membrane</keyword>
<reference evidence="3" key="1">
    <citation type="submission" date="2016-11" db="UniProtKB">
        <authorList>
            <consortium name="WormBaseParasite"/>
        </authorList>
    </citation>
    <scope>IDENTIFICATION</scope>
</reference>
<dbReference type="Gene3D" id="1.20.1070.10">
    <property type="entry name" value="Rhodopsin 7-helix transmembrane proteins"/>
    <property type="match status" value="1"/>
</dbReference>
<protein>
    <submittedName>
        <fullName evidence="3">G_PROTEIN_RECEP_F1_2 domain-containing protein</fullName>
    </submittedName>
</protein>
<keyword evidence="1" id="KW-1133">Transmembrane helix</keyword>
<evidence type="ECO:0000313" key="2">
    <source>
        <dbReference type="Proteomes" id="UP000095283"/>
    </source>
</evidence>
<name>A0A1I7WAK6_HETBA</name>
<dbReference type="Pfam" id="PF10320">
    <property type="entry name" value="7TM_GPCR_Srsx"/>
    <property type="match status" value="1"/>
</dbReference>
<evidence type="ECO:0000313" key="3">
    <source>
        <dbReference type="WBParaSite" id="Hba_01730"/>
    </source>
</evidence>
<dbReference type="InterPro" id="IPR019424">
    <property type="entry name" value="7TM_GPCR_Srsx"/>
</dbReference>
<organism evidence="2 3">
    <name type="scientific">Heterorhabditis bacteriophora</name>
    <name type="common">Entomopathogenic nematode worm</name>
    <dbReference type="NCBI Taxonomy" id="37862"/>
    <lineage>
        <taxon>Eukaryota</taxon>
        <taxon>Metazoa</taxon>
        <taxon>Ecdysozoa</taxon>
        <taxon>Nematoda</taxon>
        <taxon>Chromadorea</taxon>
        <taxon>Rhabditida</taxon>
        <taxon>Rhabditina</taxon>
        <taxon>Rhabditomorpha</taxon>
        <taxon>Strongyloidea</taxon>
        <taxon>Heterorhabditidae</taxon>
        <taxon>Heterorhabditis</taxon>
    </lineage>
</organism>
<dbReference type="AlphaFoldDB" id="A0A1I7WAK6"/>
<dbReference type="WBParaSite" id="Hba_01730">
    <property type="protein sequence ID" value="Hba_01730"/>
    <property type="gene ID" value="Hba_01730"/>
</dbReference>